<dbReference type="EMBL" id="KZ345259">
    <property type="protein sequence ID" value="PIO74538.1"/>
    <property type="molecule type" value="Genomic_DNA"/>
</dbReference>
<feature type="compositionally biased region" description="Low complexity" evidence="1">
    <location>
        <begin position="43"/>
        <end position="60"/>
    </location>
</feature>
<keyword evidence="2" id="KW-0812">Transmembrane</keyword>
<feature type="transmembrane region" description="Helical" evidence="2">
    <location>
        <begin position="247"/>
        <end position="266"/>
    </location>
</feature>
<dbReference type="InterPro" id="IPR051697">
    <property type="entry name" value="Patched_domain-protein"/>
</dbReference>
<keyword evidence="2" id="KW-0472">Membrane</keyword>
<feature type="region of interest" description="Disordered" evidence="1">
    <location>
        <begin position="993"/>
        <end position="1039"/>
    </location>
</feature>
<dbReference type="GO" id="GO:0005886">
    <property type="term" value="C:plasma membrane"/>
    <property type="evidence" value="ECO:0007669"/>
    <property type="project" value="TreeGrafter"/>
</dbReference>
<evidence type="ECO:0000313" key="3">
    <source>
        <dbReference type="EMBL" id="PIO74538.1"/>
    </source>
</evidence>
<feature type="compositionally biased region" description="Low complexity" evidence="1">
    <location>
        <begin position="91"/>
        <end position="101"/>
    </location>
</feature>
<protein>
    <submittedName>
        <fullName evidence="3">Patched family protein</fullName>
    </submittedName>
</protein>
<keyword evidence="2" id="KW-1133">Transmembrane helix</keyword>
<feature type="region of interest" description="Disordered" evidence="1">
    <location>
        <begin position="29"/>
        <end position="179"/>
    </location>
</feature>
<evidence type="ECO:0000256" key="1">
    <source>
        <dbReference type="SAM" id="MobiDB-lite"/>
    </source>
</evidence>
<feature type="compositionally biased region" description="Basic and acidic residues" evidence="1">
    <location>
        <begin position="122"/>
        <end position="143"/>
    </location>
</feature>
<dbReference type="PANTHER" id="PTHR10796:SF187">
    <property type="entry name" value="SSD DOMAIN-CONTAINING PROTEIN"/>
    <property type="match status" value="1"/>
</dbReference>
<dbReference type="OrthoDB" id="5854469at2759"/>
<feature type="transmembrane region" description="Helical" evidence="2">
    <location>
        <begin position="931"/>
        <end position="953"/>
    </location>
</feature>
<organism evidence="3 4">
    <name type="scientific">Teladorsagia circumcincta</name>
    <name type="common">Brown stomach worm</name>
    <name type="synonym">Ostertagia circumcincta</name>
    <dbReference type="NCBI Taxonomy" id="45464"/>
    <lineage>
        <taxon>Eukaryota</taxon>
        <taxon>Metazoa</taxon>
        <taxon>Ecdysozoa</taxon>
        <taxon>Nematoda</taxon>
        <taxon>Chromadorea</taxon>
        <taxon>Rhabditida</taxon>
        <taxon>Rhabditina</taxon>
        <taxon>Rhabditomorpha</taxon>
        <taxon>Strongyloidea</taxon>
        <taxon>Trichostrongylidae</taxon>
        <taxon>Teladorsagia</taxon>
    </lineage>
</organism>
<feature type="compositionally biased region" description="Basic residues" evidence="1">
    <location>
        <begin position="999"/>
        <end position="1010"/>
    </location>
</feature>
<reference evidence="3 4" key="1">
    <citation type="submission" date="2015-09" db="EMBL/GenBank/DDBJ databases">
        <title>Draft genome of the parasitic nematode Teladorsagia circumcincta isolate WARC Sus (inbred).</title>
        <authorList>
            <person name="Mitreva M."/>
        </authorList>
    </citation>
    <scope>NUCLEOTIDE SEQUENCE [LARGE SCALE GENOMIC DNA]</scope>
    <source>
        <strain evidence="3 4">S</strain>
    </source>
</reference>
<evidence type="ECO:0000256" key="2">
    <source>
        <dbReference type="SAM" id="Phobius"/>
    </source>
</evidence>
<feature type="transmembrane region" description="Helical" evidence="2">
    <location>
        <begin position="861"/>
        <end position="885"/>
    </location>
</feature>
<dbReference type="AlphaFoldDB" id="A0A2G9UWA9"/>
<feature type="transmembrane region" description="Helical" evidence="2">
    <location>
        <begin position="594"/>
        <end position="613"/>
    </location>
</feature>
<feature type="transmembrane region" description="Helical" evidence="2">
    <location>
        <begin position="625"/>
        <end position="646"/>
    </location>
</feature>
<feature type="compositionally biased region" description="Basic and acidic residues" evidence="1">
    <location>
        <begin position="102"/>
        <end position="115"/>
    </location>
</feature>
<name>A0A2G9UWA9_TELCI</name>
<feature type="transmembrane region" description="Helical" evidence="2">
    <location>
        <begin position="906"/>
        <end position="925"/>
    </location>
</feature>
<feature type="transmembrane region" description="Helical" evidence="2">
    <location>
        <begin position="485"/>
        <end position="507"/>
    </location>
</feature>
<dbReference type="GO" id="GO:0006897">
    <property type="term" value="P:endocytosis"/>
    <property type="evidence" value="ECO:0007669"/>
    <property type="project" value="TreeGrafter"/>
</dbReference>
<dbReference type="Proteomes" id="UP000230423">
    <property type="component" value="Unassembled WGS sequence"/>
</dbReference>
<dbReference type="GO" id="GO:0018996">
    <property type="term" value="P:molting cycle, collagen and cuticulin-based cuticle"/>
    <property type="evidence" value="ECO:0007669"/>
    <property type="project" value="TreeGrafter"/>
</dbReference>
<keyword evidence="4" id="KW-1185">Reference proteome</keyword>
<feature type="transmembrane region" description="Helical" evidence="2">
    <location>
        <begin position="804"/>
        <end position="828"/>
    </location>
</feature>
<proteinExistence type="predicted"/>
<dbReference type="SUPFAM" id="SSF82866">
    <property type="entry name" value="Multidrug efflux transporter AcrB transmembrane domain"/>
    <property type="match status" value="1"/>
</dbReference>
<dbReference type="GO" id="GO:0030659">
    <property type="term" value="C:cytoplasmic vesicle membrane"/>
    <property type="evidence" value="ECO:0007669"/>
    <property type="project" value="TreeGrafter"/>
</dbReference>
<feature type="transmembrane region" description="Helical" evidence="2">
    <location>
        <begin position="835"/>
        <end position="855"/>
    </location>
</feature>
<feature type="compositionally biased region" description="Basic and acidic residues" evidence="1">
    <location>
        <begin position="152"/>
        <end position="179"/>
    </location>
</feature>
<evidence type="ECO:0000313" key="4">
    <source>
        <dbReference type="Proteomes" id="UP000230423"/>
    </source>
</evidence>
<sequence>MHEKTLRDEDEKDHWLRKFFMSKLRKLGAEGNRSHLKSIEEMSSSPHGGPPESGSASPAGIRIQRRANAMEQPLGPPPSVPEDQSASQSNTLTRTTGTLSTLKRERARERERQQRELSILADLEKKEEQSRKQEKADAADSGKQRKSPTHPPLKERTSYVEEPHSNATTLERKERKMEKEQALVRRITNDMQIAHYVRQMEMARSHGKRHRGAFSTGVYRIRSLRFVEAGLRRALWYLGKAVANHKLLFVLLPLIFVSASLIGPVLHRNKMTVTMPFSVLGGNGDDVISNGYSIQRTPREFNYSNPAFTALNFLDTSTYAVLLRTMVARDTILRKDAVLAYSALKKRLDNFPIGNREFLETCPAECEMEKEMVDKIIKKSPQVALTFPETFVSMSKDSTNLSRVYLGSAIGGVETDSDGAISRAQSLMLTFKLKESVTAEQNVAWAENFAEQVHTTSAPNVSLSYWSPSSFSSWVIRSLSKGYRWLLVSVGILSLFCFLATFGANAYQAFLAKKRFVKFEDIETAVSYFFDSQSPQFWKKGIADLPIRWDLVVGNNGIGLLWLFCLHQSWSRYSSAAVHPTEKLAFILAHDGPGVTVSAIIVVATTMLGAAIAPQRHMESTMVAMSAAVAILFIFLIMFVSVFVYIGGRREAKGVKWYQCFTTGDTHFTEGNEIGGNFGVVIDDPVEYDDEQIRDSILEMMDSAVSSGYASRAISWLAEFAKFEKNTIYDINADTFVPVVNLVFLETDPYKRFTSDITFDRHQTQITRSRMYLELTQKGVDERYVSLPLFVDGTFHGFLNGVSVVLSSGLFVFGISLVCLFVLSILLLGQPALTCVLVFTSVAVFVETIGYATHWGVPMNAITVTMAISANMLTSVVVMAFSYSYSVSGKQQMRAGVRIQYSFQATFLPVVFACLVPVITYLPLFAVDAPIINHIFKILLVNSIATLLHYLFFLPNVYQHTSYTYSVPQSIVTGGPPNYLAIAGPPPAPSYAGDYVRTHVGRSSRPSRTRRASERVASGTSPPPPRSRQSSQHHGPYFQDPAFNIHHQQRWRPFVHPQPYAFYPQNGYRRMYEAEKSENVECAFPSSSSRKDHDYTNMRNQDGSPVLAVERRQSLYYDDPCTGRSFRFQLHRKNSRKADIYSCSKCKSRRKYVPIMQEALCEVSSNQRDASAAMFASMK</sequence>
<gene>
    <name evidence="3" type="ORF">TELCIR_03451</name>
</gene>
<dbReference type="PANTHER" id="PTHR10796">
    <property type="entry name" value="PATCHED-RELATED"/>
    <property type="match status" value="1"/>
</dbReference>
<accession>A0A2G9UWA9</accession>